<dbReference type="Pfam" id="PF03198">
    <property type="entry name" value="Glyco_hydro_72"/>
    <property type="match status" value="1"/>
</dbReference>
<organism evidence="11 12">
    <name type="scientific">Metschnikowia bicuspidata</name>
    <dbReference type="NCBI Taxonomy" id="27322"/>
    <lineage>
        <taxon>Eukaryota</taxon>
        <taxon>Fungi</taxon>
        <taxon>Dikarya</taxon>
        <taxon>Ascomycota</taxon>
        <taxon>Saccharomycotina</taxon>
        <taxon>Pichiomycetes</taxon>
        <taxon>Metschnikowiaceae</taxon>
        <taxon>Metschnikowia</taxon>
    </lineage>
</organism>
<dbReference type="InterPro" id="IPR017853">
    <property type="entry name" value="GH"/>
</dbReference>
<evidence type="ECO:0000256" key="10">
    <source>
        <dbReference type="RuleBase" id="RU361209"/>
    </source>
</evidence>
<evidence type="ECO:0000313" key="11">
    <source>
        <dbReference type="EMBL" id="RKP29537.1"/>
    </source>
</evidence>
<dbReference type="GO" id="GO:0071970">
    <property type="term" value="P:fungal-type cell wall (1-&gt;3)-beta-D-glucan biosynthetic process"/>
    <property type="evidence" value="ECO:0007669"/>
    <property type="project" value="TreeGrafter"/>
</dbReference>
<protein>
    <recommendedName>
        <fullName evidence="10">1,3-beta-glucanosyltransferase</fullName>
        <ecNumber evidence="10">2.4.1.-</ecNumber>
    </recommendedName>
</protein>
<dbReference type="Proteomes" id="UP000268321">
    <property type="component" value="Unassembled WGS sequence"/>
</dbReference>
<keyword evidence="9 10" id="KW-0449">Lipoprotein</keyword>
<dbReference type="GO" id="GO:0009277">
    <property type="term" value="C:fungal-type cell wall"/>
    <property type="evidence" value="ECO:0007669"/>
    <property type="project" value="UniProtKB-ARBA"/>
</dbReference>
<dbReference type="GO" id="GO:0098552">
    <property type="term" value="C:side of membrane"/>
    <property type="evidence" value="ECO:0007669"/>
    <property type="project" value="UniProtKB-KW"/>
</dbReference>
<evidence type="ECO:0000256" key="3">
    <source>
        <dbReference type="ARBA" id="ARBA00007528"/>
    </source>
</evidence>
<comment type="similarity">
    <text evidence="3 10">Belongs to the glycosyl hydrolase 72 family.</text>
</comment>
<evidence type="ECO:0000256" key="8">
    <source>
        <dbReference type="ARBA" id="ARBA00023180"/>
    </source>
</evidence>
<name>A0A4P9Z9U9_9ASCO</name>
<accession>A0A4P9Z9U9</accession>
<dbReference type="InterPro" id="IPR004886">
    <property type="entry name" value="Glucanosyltransferase"/>
</dbReference>
<evidence type="ECO:0000256" key="4">
    <source>
        <dbReference type="ARBA" id="ARBA00022622"/>
    </source>
</evidence>
<comment type="subcellular location">
    <subcellularLocation>
        <location evidence="1">Cell envelope</location>
    </subcellularLocation>
    <subcellularLocation>
        <location evidence="10">Cell membrane</location>
        <topology evidence="10">Lipid-anchor</topology>
        <topology evidence="10">GPI-anchor</topology>
    </subcellularLocation>
    <subcellularLocation>
        <location evidence="2">Membrane</location>
        <topology evidence="2">Lipid-anchor</topology>
        <topology evidence="2">GPI-anchor</topology>
    </subcellularLocation>
</comment>
<keyword evidence="8" id="KW-0325">Glycoprotein</keyword>
<dbReference type="GO" id="GO:0031505">
    <property type="term" value="P:fungal-type cell wall organization"/>
    <property type="evidence" value="ECO:0007669"/>
    <property type="project" value="TreeGrafter"/>
</dbReference>
<keyword evidence="12" id="KW-1185">Reference proteome</keyword>
<keyword evidence="4 10" id="KW-0336">GPI-anchor</keyword>
<dbReference type="EC" id="2.4.1.-" evidence="10"/>
<dbReference type="OrthoDB" id="421038at2759"/>
<evidence type="ECO:0000256" key="2">
    <source>
        <dbReference type="ARBA" id="ARBA00004589"/>
    </source>
</evidence>
<evidence type="ECO:0000256" key="7">
    <source>
        <dbReference type="ARBA" id="ARBA00023136"/>
    </source>
</evidence>
<evidence type="ECO:0000256" key="9">
    <source>
        <dbReference type="ARBA" id="ARBA00023288"/>
    </source>
</evidence>
<dbReference type="GO" id="GO:0005886">
    <property type="term" value="C:plasma membrane"/>
    <property type="evidence" value="ECO:0007669"/>
    <property type="project" value="UniProtKB-SubCell"/>
</dbReference>
<evidence type="ECO:0000313" key="12">
    <source>
        <dbReference type="Proteomes" id="UP000268321"/>
    </source>
</evidence>
<proteinExistence type="inferred from homology"/>
<keyword evidence="5 10" id="KW-0808">Transferase</keyword>
<dbReference type="FunFam" id="3.20.20.80:FF:000032">
    <property type="entry name" value="1,3-beta-glucanosyltransferase"/>
    <property type="match status" value="1"/>
</dbReference>
<comment type="function">
    <text evidence="10">Splits internally a 1,3-beta-glucan molecule and transfers the newly generated reducing end (the donor) to the non-reducing end of another 1,3-beta-glucan molecule (the acceptor) forming a 1,3-beta linkage, resulting in the elongation of 1,3-beta-glucan chains in the cell wall.</text>
</comment>
<evidence type="ECO:0000256" key="5">
    <source>
        <dbReference type="ARBA" id="ARBA00022679"/>
    </source>
</evidence>
<dbReference type="SUPFAM" id="SSF51445">
    <property type="entry name" value="(Trans)glycosidases"/>
    <property type="match status" value="1"/>
</dbReference>
<feature type="signal peptide" evidence="10">
    <location>
        <begin position="1"/>
        <end position="18"/>
    </location>
</feature>
<sequence>MKIRSILLLSLSAAQVASINPITVSGRKFIDSVTGEEFFIKGVDYQPGGSSLSSKDGDPLSNSKTCARDIALFQKLKINTVRVYNIDTSLNHDECMSLLAAAGIYLVLDVNSPLTNRHLNRYEPWATYTRDYLKNIFQVVQQFSTYNNTLGFFAGNEIVNDPTSATKAPIYVKAVIRDLKNYIKNNLIRKIPVGYSAADNLDYRISLSKYLECTNNNPAETVDFYGVNSYQWCGDQTFYTSGYNILVDAYKDYSKPVFFSEYGCNTVRPRLFTEVKSIFSPQMTGVFKGGLVYEFTEEPNNYGLVRVLPNKDLQLLQDFHLAILQFNSISSVIKYRGKETKQREVPPKCQKSYRNLFVTKNLPPCVAQDLVNKGVKVLQGSYVELTEELVQSPYKIFNLHVVVKN</sequence>
<keyword evidence="7 10" id="KW-0472">Membrane</keyword>
<dbReference type="AlphaFoldDB" id="A0A4P9Z9U9"/>
<gene>
    <name evidence="11" type="ORF">METBISCDRAFT_31608</name>
</gene>
<dbReference type="Gene3D" id="3.20.20.80">
    <property type="entry name" value="Glycosidases"/>
    <property type="match status" value="1"/>
</dbReference>
<reference evidence="12" key="1">
    <citation type="journal article" date="2018" name="Nat. Microbiol.">
        <title>Leveraging single-cell genomics to expand the fungal tree of life.</title>
        <authorList>
            <person name="Ahrendt S.R."/>
            <person name="Quandt C.A."/>
            <person name="Ciobanu D."/>
            <person name="Clum A."/>
            <person name="Salamov A."/>
            <person name="Andreopoulos B."/>
            <person name="Cheng J.F."/>
            <person name="Woyke T."/>
            <person name="Pelin A."/>
            <person name="Henrissat B."/>
            <person name="Reynolds N.K."/>
            <person name="Benny G.L."/>
            <person name="Smith M.E."/>
            <person name="James T.Y."/>
            <person name="Grigoriev I.V."/>
        </authorList>
    </citation>
    <scope>NUCLEOTIDE SEQUENCE [LARGE SCALE GENOMIC DNA]</scope>
    <source>
        <strain evidence="12">Baker2002</strain>
    </source>
</reference>
<dbReference type="EMBL" id="ML004483">
    <property type="protein sequence ID" value="RKP29537.1"/>
    <property type="molecule type" value="Genomic_DNA"/>
</dbReference>
<feature type="chain" id="PRO_5021040920" description="1,3-beta-glucanosyltransferase" evidence="10">
    <location>
        <begin position="19"/>
        <end position="405"/>
    </location>
</feature>
<keyword evidence="6 10" id="KW-0732">Signal</keyword>
<evidence type="ECO:0000256" key="6">
    <source>
        <dbReference type="ARBA" id="ARBA00022729"/>
    </source>
</evidence>
<evidence type="ECO:0000256" key="1">
    <source>
        <dbReference type="ARBA" id="ARBA00004196"/>
    </source>
</evidence>
<dbReference type="PANTHER" id="PTHR31468">
    <property type="entry name" value="1,3-BETA-GLUCANOSYLTRANSFERASE GAS1"/>
    <property type="match status" value="1"/>
</dbReference>
<dbReference type="GO" id="GO:0042124">
    <property type="term" value="F:1,3-beta-glucanosyltransferase activity"/>
    <property type="evidence" value="ECO:0007669"/>
    <property type="project" value="TreeGrafter"/>
</dbReference>
<dbReference type="PANTHER" id="PTHR31468:SF14">
    <property type="entry name" value="1,3-BETA-GLUCANOSYLTRANSFERASE GAS4"/>
    <property type="match status" value="1"/>
</dbReference>